<feature type="domain" description="EIPR1-like beta-propeller" evidence="12">
    <location>
        <begin position="184"/>
        <end position="298"/>
    </location>
</feature>
<dbReference type="PROSITE" id="PS50294">
    <property type="entry name" value="WD_REPEATS_REGION"/>
    <property type="match status" value="3"/>
</dbReference>
<dbReference type="PROSITE" id="PS50082">
    <property type="entry name" value="WD_REPEATS_2"/>
    <property type="match status" value="4"/>
</dbReference>
<dbReference type="PANTHER" id="PTHR46027">
    <property type="entry name" value="PEROXISOMAL TARGETING SIGNAL 2 RECEPTOR"/>
    <property type="match status" value="1"/>
</dbReference>
<keyword evidence="8" id="KW-0576">Peroxisome</keyword>
<feature type="repeat" description="WD" evidence="11">
    <location>
        <begin position="122"/>
        <end position="157"/>
    </location>
</feature>
<dbReference type="OrthoDB" id="273771at2759"/>
<evidence type="ECO:0000256" key="7">
    <source>
        <dbReference type="ARBA" id="ARBA00022927"/>
    </source>
</evidence>
<sequence length="356" mass="38688">MPSYYKTSFNGYAVKFSPFFPDRVAIATSQNFGIIGNGRQHVVDLIPGGPGAPPMMGGAAAGVPGASMSSCVDVAAFDTADGIYDCAWSEENEHVLISACGDGSVKVWNVAAPPHANPLRSFEGHRHEVHAVSWNLVSRDCFVSASWDDSLKLWSVNGPPAPPMSGGGAAPGGAPIRSFDEHTYCVYAAAWNAAHKDVFASASGDGTVKVWDTRQPHSVLTVRASRSEVLSVDWNKYADCVFATGNVDKTIGLWDVRRPEAPVSQLHGHHYAIRRVCFDPHSEARMLSCSYDMTVRLWDTRVETENSCMRVWDGLHSEFCVGIDISPLREGFIASCGWDEVCHFYTIDGPSPTTMR</sequence>
<proteinExistence type="inferred from homology"/>
<evidence type="ECO:0000256" key="2">
    <source>
        <dbReference type="ARBA" id="ARBA00004514"/>
    </source>
</evidence>
<dbReference type="SMART" id="SM00320">
    <property type="entry name" value="WD40"/>
    <property type="match status" value="6"/>
</dbReference>
<comment type="caution">
    <text evidence="13">The sequence shown here is derived from an EMBL/GenBank/DDBJ whole genome shotgun (WGS) entry which is preliminary data.</text>
</comment>
<comment type="subcellular location">
    <subcellularLocation>
        <location evidence="2">Cytoplasm</location>
        <location evidence="2">Cytosol</location>
    </subcellularLocation>
    <subcellularLocation>
        <location evidence="1">Peroxisome matrix</location>
    </subcellularLocation>
</comment>
<organism evidence="13 14">
    <name type="scientific">Pycnococcus provasolii</name>
    <dbReference type="NCBI Taxonomy" id="41880"/>
    <lineage>
        <taxon>Eukaryota</taxon>
        <taxon>Viridiplantae</taxon>
        <taxon>Chlorophyta</taxon>
        <taxon>Pseudoscourfieldiophyceae</taxon>
        <taxon>Pseudoscourfieldiales</taxon>
        <taxon>Pycnococcaceae</taxon>
        <taxon>Pycnococcus</taxon>
    </lineage>
</organism>
<evidence type="ECO:0000259" key="12">
    <source>
        <dbReference type="Pfam" id="PF23609"/>
    </source>
</evidence>
<evidence type="ECO:0000256" key="10">
    <source>
        <dbReference type="ARBA" id="ARBA00032565"/>
    </source>
</evidence>
<evidence type="ECO:0000256" key="3">
    <source>
        <dbReference type="ARBA" id="ARBA00022448"/>
    </source>
</evidence>
<dbReference type="Proteomes" id="UP000660262">
    <property type="component" value="Unassembled WGS sequence"/>
</dbReference>
<dbReference type="Pfam" id="PF23609">
    <property type="entry name" value="Beta-prop_EIPR1"/>
    <property type="match status" value="1"/>
</dbReference>
<name>A0A830HNG1_9CHLO</name>
<protein>
    <recommendedName>
        <fullName evidence="10">Peroxin-7</fullName>
    </recommendedName>
</protein>
<feature type="repeat" description="WD" evidence="11">
    <location>
        <begin position="266"/>
        <end position="301"/>
    </location>
</feature>
<dbReference type="EMBL" id="BNJQ01000016">
    <property type="protein sequence ID" value="GHP07320.1"/>
    <property type="molecule type" value="Genomic_DNA"/>
</dbReference>
<evidence type="ECO:0000256" key="1">
    <source>
        <dbReference type="ARBA" id="ARBA00004253"/>
    </source>
</evidence>
<dbReference type="GO" id="GO:0016558">
    <property type="term" value="P:protein import into peroxisome matrix"/>
    <property type="evidence" value="ECO:0007669"/>
    <property type="project" value="InterPro"/>
</dbReference>
<dbReference type="PROSITE" id="PS00678">
    <property type="entry name" value="WD_REPEATS_1"/>
    <property type="match status" value="2"/>
</dbReference>
<keyword evidence="7" id="KW-0653">Protein transport</keyword>
<evidence type="ECO:0000256" key="8">
    <source>
        <dbReference type="ARBA" id="ARBA00023140"/>
    </source>
</evidence>
<dbReference type="InterPro" id="IPR059104">
    <property type="entry name" value="Beta-prop_EIPR1-like"/>
</dbReference>
<feature type="repeat" description="WD" evidence="11">
    <location>
        <begin position="179"/>
        <end position="221"/>
    </location>
</feature>
<dbReference type="PRINTS" id="PR00320">
    <property type="entry name" value="GPROTEINBRPT"/>
</dbReference>
<dbReference type="GO" id="GO:0005782">
    <property type="term" value="C:peroxisomal matrix"/>
    <property type="evidence" value="ECO:0007669"/>
    <property type="project" value="UniProtKB-SubCell"/>
</dbReference>
<dbReference type="InterPro" id="IPR001680">
    <property type="entry name" value="WD40_rpt"/>
</dbReference>
<evidence type="ECO:0000256" key="6">
    <source>
        <dbReference type="ARBA" id="ARBA00022737"/>
    </source>
</evidence>
<keyword evidence="13" id="KW-0675">Receptor</keyword>
<dbReference type="InterPro" id="IPR019775">
    <property type="entry name" value="WD40_repeat_CS"/>
</dbReference>
<reference evidence="13" key="1">
    <citation type="submission" date="2020-10" db="EMBL/GenBank/DDBJ databases">
        <title>Unveiling of a novel bifunctional photoreceptor, Dualchrome1, isolated from a cosmopolitan green alga.</title>
        <authorList>
            <person name="Suzuki S."/>
            <person name="Kawachi M."/>
        </authorList>
    </citation>
    <scope>NUCLEOTIDE SEQUENCE</scope>
    <source>
        <strain evidence="13">NIES 2893</strain>
    </source>
</reference>
<keyword evidence="5 11" id="KW-0853">WD repeat</keyword>
<evidence type="ECO:0000256" key="5">
    <source>
        <dbReference type="ARBA" id="ARBA00022574"/>
    </source>
</evidence>
<dbReference type="AlphaFoldDB" id="A0A830HNG1"/>
<dbReference type="InterPro" id="IPR020472">
    <property type="entry name" value="WD40_PAC1"/>
</dbReference>
<keyword evidence="14" id="KW-1185">Reference proteome</keyword>
<comment type="similarity">
    <text evidence="9">Belongs to the WD repeat peroxin-7 family.</text>
</comment>
<evidence type="ECO:0000313" key="13">
    <source>
        <dbReference type="EMBL" id="GHP07320.1"/>
    </source>
</evidence>
<evidence type="ECO:0000256" key="11">
    <source>
        <dbReference type="PROSITE-ProRule" id="PRU00221"/>
    </source>
</evidence>
<gene>
    <name evidence="13" type="ORF">PPROV_000606100</name>
</gene>
<dbReference type="PANTHER" id="PTHR46027:SF1">
    <property type="entry name" value="PEROXISOMAL TARGETING SIGNAL 2 RECEPTOR"/>
    <property type="match status" value="1"/>
</dbReference>
<dbReference type="InterPro" id="IPR015943">
    <property type="entry name" value="WD40/YVTN_repeat-like_dom_sf"/>
</dbReference>
<evidence type="ECO:0000256" key="4">
    <source>
        <dbReference type="ARBA" id="ARBA00022490"/>
    </source>
</evidence>
<evidence type="ECO:0000256" key="9">
    <source>
        <dbReference type="ARBA" id="ARBA00024017"/>
    </source>
</evidence>
<keyword evidence="3" id="KW-0813">Transport</keyword>
<dbReference type="Pfam" id="PF00400">
    <property type="entry name" value="WD40"/>
    <property type="match status" value="2"/>
</dbReference>
<keyword evidence="6" id="KW-0677">Repeat</keyword>
<evidence type="ECO:0000313" key="14">
    <source>
        <dbReference type="Proteomes" id="UP000660262"/>
    </source>
</evidence>
<dbReference type="GO" id="GO:0005053">
    <property type="term" value="F:peroxisome matrix targeting signal-2 binding"/>
    <property type="evidence" value="ECO:0007669"/>
    <property type="project" value="InterPro"/>
</dbReference>
<dbReference type="InterPro" id="IPR036322">
    <property type="entry name" value="WD40_repeat_dom_sf"/>
</dbReference>
<dbReference type="Gene3D" id="2.130.10.10">
    <property type="entry name" value="YVTN repeat-like/Quinoprotein amine dehydrogenase"/>
    <property type="match status" value="1"/>
</dbReference>
<keyword evidence="4" id="KW-0963">Cytoplasm</keyword>
<feature type="repeat" description="WD" evidence="11">
    <location>
        <begin position="222"/>
        <end position="264"/>
    </location>
</feature>
<dbReference type="GO" id="GO:0005829">
    <property type="term" value="C:cytosol"/>
    <property type="evidence" value="ECO:0007669"/>
    <property type="project" value="UniProtKB-SubCell"/>
</dbReference>
<dbReference type="SUPFAM" id="SSF50978">
    <property type="entry name" value="WD40 repeat-like"/>
    <property type="match status" value="1"/>
</dbReference>
<dbReference type="InterPro" id="IPR044536">
    <property type="entry name" value="PEX7"/>
</dbReference>
<accession>A0A830HNG1</accession>